<dbReference type="PANTHER" id="PTHR24300:SF375">
    <property type="entry name" value="CYTOCHROME P450 FAMILY"/>
    <property type="match status" value="1"/>
</dbReference>
<dbReference type="GO" id="GO:0016712">
    <property type="term" value="F:oxidoreductase activity, acting on paired donors, with incorporation or reduction of molecular oxygen, reduced flavin or flavoprotein as one donor, and incorporation of one atom of oxygen"/>
    <property type="evidence" value="ECO:0007669"/>
    <property type="project" value="TreeGrafter"/>
</dbReference>
<dbReference type="InterPro" id="IPR048254">
    <property type="entry name" value="CDP_ALCOHOL_P_TRANSF_CS"/>
</dbReference>
<dbReference type="GO" id="GO:0020037">
    <property type="term" value="F:heme binding"/>
    <property type="evidence" value="ECO:0007669"/>
    <property type="project" value="InterPro"/>
</dbReference>
<dbReference type="Pfam" id="PF01066">
    <property type="entry name" value="CDP-OH_P_transf"/>
    <property type="match status" value="1"/>
</dbReference>
<proteinExistence type="inferred from homology"/>
<feature type="transmembrane region" description="Helical" evidence="10">
    <location>
        <begin position="154"/>
        <end position="175"/>
    </location>
</feature>
<dbReference type="InterPro" id="IPR043130">
    <property type="entry name" value="CDP-OH_PTrfase_TM_dom"/>
</dbReference>
<protein>
    <submittedName>
        <fullName evidence="11">Uncharacterized protein</fullName>
    </submittedName>
</protein>
<dbReference type="Proteomes" id="UP001175271">
    <property type="component" value="Unassembled WGS sequence"/>
</dbReference>
<dbReference type="PROSITE" id="PS00086">
    <property type="entry name" value="CYTOCHROME_P450"/>
    <property type="match status" value="1"/>
</dbReference>
<accession>A0AA39IPL3</accession>
<evidence type="ECO:0000256" key="6">
    <source>
        <dbReference type="ARBA" id="ARBA00023004"/>
    </source>
</evidence>
<dbReference type="FunFam" id="1.20.120.1760:FF:000016">
    <property type="entry name" value="ethanolaminephosphotransferase 1"/>
    <property type="match status" value="1"/>
</dbReference>
<dbReference type="InterPro" id="IPR002401">
    <property type="entry name" value="Cyt_P450_E_grp-I"/>
</dbReference>
<evidence type="ECO:0000256" key="2">
    <source>
        <dbReference type="ARBA" id="ARBA00010617"/>
    </source>
</evidence>
<dbReference type="FunFam" id="1.10.630.10:FF:000036">
    <property type="entry name" value="CYtochrome P450 family"/>
    <property type="match status" value="1"/>
</dbReference>
<evidence type="ECO:0000256" key="4">
    <source>
        <dbReference type="ARBA" id="ARBA00022723"/>
    </source>
</evidence>
<dbReference type="GO" id="GO:0016780">
    <property type="term" value="F:phosphotransferase activity, for other substituted phosphate groups"/>
    <property type="evidence" value="ECO:0007669"/>
    <property type="project" value="InterPro"/>
</dbReference>
<dbReference type="Pfam" id="PF00067">
    <property type="entry name" value="p450"/>
    <property type="match status" value="1"/>
</dbReference>
<dbReference type="AlphaFoldDB" id="A0AA39IPL3"/>
<evidence type="ECO:0000313" key="11">
    <source>
        <dbReference type="EMBL" id="KAK0426823.1"/>
    </source>
</evidence>
<evidence type="ECO:0000313" key="12">
    <source>
        <dbReference type="Proteomes" id="UP001175271"/>
    </source>
</evidence>
<sequence>MGIFDVKYLSPEKIRGFDNYKYSCIDSSPIAVYISHPFWNWFVNFYPTWLAPNVLTLAGASLVMGCFFLVSAMDYMLDSNSSHSPVSGALPNWLWIVCAVCTFAAHLLDGTDGKQARRTGASGPTGELFDHGLDSWSTVPFTITIFSIFGQGEYSVSLVRLLLILISVQLVFIVTHWEKYNTGVLFLSWGYDASQYGLALFYLLTWIVGFQWFQFKVIGDWTFANCFEMVFYGPCFVSFAMSVYNMYIAYEVEKTGKHDSNFERIYPMIGPSFLFVSSVAWAQYSPQNVISQDPRVFFWTMGTVFANIATKLIISQMSCTRAEFFNVSLFAYLAASGLCLFQPFFVDELSVLYVLALFVTVAHVHYGICVVRQLCDHFKIQAFSLEYLEKRKRREGKSNVDLTIEWKKKYGNVYTIWLGPLPAVLICDYQTTIDAFVKNGDAHAGRHDSFAMRKIRGGNHGLIFSDGPGWMEQKRFTLYTLRNFGVGRNLMQHIILDEIAFRFDLLDKEISHSESKAAVINPAPFFELLIGSVINRLVAGYRYDESNMDEFLKMKRSFNAVLDIFTPVDFILFSERTYQLPVFKQRWAKAVKPNEEIRSVLVRQVQERKADIAAGRRILDVHNGGDDYIDAYLIEADKRKQNGDDPGSFTDDNLLANLLDLWIAGTDTTISVMLWGFTFLLHNPEVAEKIRKEVFSITKGNRNVELTDKTLAPYVNAVITEILRCSCILNINLFHETTCDTIVGDYLVPKGTTLTAQLSAIVNDDKQFPNPDTFDPERYLSSENKKLEQQVIPFGVGKRACLGESLARAEIFLILTNFMQNYKLSVPEGSHLPSLQQIALDGTLKRTRPFTVKVERIH</sequence>
<feature type="transmembrane region" description="Helical" evidence="10">
    <location>
        <begin position="196"/>
        <end position="215"/>
    </location>
</feature>
<dbReference type="PANTHER" id="PTHR24300">
    <property type="entry name" value="CYTOCHROME P450 508A4-RELATED"/>
    <property type="match status" value="1"/>
</dbReference>
<dbReference type="InterPro" id="IPR000462">
    <property type="entry name" value="CDP-OH_P_trans"/>
</dbReference>
<evidence type="ECO:0000256" key="9">
    <source>
        <dbReference type="RuleBase" id="RU003750"/>
    </source>
</evidence>
<keyword evidence="6 8" id="KW-0408">Iron</keyword>
<comment type="similarity">
    <text evidence="2">Belongs to the cytochrome P450 family.</text>
</comment>
<dbReference type="InterPro" id="IPR036396">
    <property type="entry name" value="Cyt_P450_sf"/>
</dbReference>
<evidence type="ECO:0000256" key="7">
    <source>
        <dbReference type="ARBA" id="ARBA00023033"/>
    </source>
</evidence>
<dbReference type="GO" id="GO:0006805">
    <property type="term" value="P:xenobiotic metabolic process"/>
    <property type="evidence" value="ECO:0007669"/>
    <property type="project" value="TreeGrafter"/>
</dbReference>
<keyword evidence="10" id="KW-0812">Transmembrane</keyword>
<dbReference type="PRINTS" id="PR00385">
    <property type="entry name" value="P450"/>
</dbReference>
<comment type="cofactor">
    <cofactor evidence="1 8">
        <name>heme</name>
        <dbReference type="ChEBI" id="CHEBI:30413"/>
    </cofactor>
</comment>
<feature type="transmembrane region" description="Helical" evidence="10">
    <location>
        <begin position="54"/>
        <end position="77"/>
    </location>
</feature>
<evidence type="ECO:0000256" key="8">
    <source>
        <dbReference type="PIRSR" id="PIRSR602401-1"/>
    </source>
</evidence>
<evidence type="ECO:0000256" key="1">
    <source>
        <dbReference type="ARBA" id="ARBA00001971"/>
    </source>
</evidence>
<dbReference type="GO" id="GO:0006082">
    <property type="term" value="P:organic acid metabolic process"/>
    <property type="evidence" value="ECO:0007669"/>
    <property type="project" value="TreeGrafter"/>
</dbReference>
<name>A0AA39IPL3_9BILA</name>
<dbReference type="PRINTS" id="PR00463">
    <property type="entry name" value="EP450I"/>
</dbReference>
<dbReference type="GO" id="GO:0005737">
    <property type="term" value="C:cytoplasm"/>
    <property type="evidence" value="ECO:0007669"/>
    <property type="project" value="TreeGrafter"/>
</dbReference>
<reference evidence="11" key="1">
    <citation type="submission" date="2023-06" db="EMBL/GenBank/DDBJ databases">
        <title>Genomic analysis of the entomopathogenic nematode Steinernema hermaphroditum.</title>
        <authorList>
            <person name="Schwarz E.M."/>
            <person name="Heppert J.K."/>
            <person name="Baniya A."/>
            <person name="Schwartz H.T."/>
            <person name="Tan C.-H."/>
            <person name="Antoshechkin I."/>
            <person name="Sternberg P.W."/>
            <person name="Goodrich-Blair H."/>
            <person name="Dillman A.R."/>
        </authorList>
    </citation>
    <scope>NUCLEOTIDE SEQUENCE</scope>
    <source>
        <strain evidence="11">PS9179</strain>
        <tissue evidence="11">Whole animal</tissue>
    </source>
</reference>
<evidence type="ECO:0000256" key="3">
    <source>
        <dbReference type="ARBA" id="ARBA00022679"/>
    </source>
</evidence>
<keyword evidence="10" id="KW-1133">Transmembrane helix</keyword>
<gene>
    <name evidence="11" type="ORF">QR680_009918</name>
</gene>
<feature type="binding site" description="axial binding residue" evidence="8">
    <location>
        <position position="801"/>
    </location>
    <ligand>
        <name>heme</name>
        <dbReference type="ChEBI" id="CHEBI:30413"/>
    </ligand>
    <ligandPart>
        <name>Fe</name>
        <dbReference type="ChEBI" id="CHEBI:18248"/>
    </ligandPart>
</feature>
<organism evidence="11 12">
    <name type="scientific">Steinernema hermaphroditum</name>
    <dbReference type="NCBI Taxonomy" id="289476"/>
    <lineage>
        <taxon>Eukaryota</taxon>
        <taxon>Metazoa</taxon>
        <taxon>Ecdysozoa</taxon>
        <taxon>Nematoda</taxon>
        <taxon>Chromadorea</taxon>
        <taxon>Rhabditida</taxon>
        <taxon>Tylenchina</taxon>
        <taxon>Panagrolaimomorpha</taxon>
        <taxon>Strongyloidoidea</taxon>
        <taxon>Steinernematidae</taxon>
        <taxon>Steinernema</taxon>
    </lineage>
</organism>
<evidence type="ECO:0000256" key="10">
    <source>
        <dbReference type="SAM" id="Phobius"/>
    </source>
</evidence>
<feature type="transmembrane region" description="Helical" evidence="10">
    <location>
        <begin position="351"/>
        <end position="371"/>
    </location>
</feature>
<keyword evidence="4 8" id="KW-0479">Metal-binding</keyword>
<keyword evidence="10" id="KW-0472">Membrane</keyword>
<dbReference type="InterPro" id="IPR050182">
    <property type="entry name" value="Cytochrome_P450_fam2"/>
</dbReference>
<comment type="similarity">
    <text evidence="9">Belongs to the CDP-alcohol phosphatidyltransferase class-I family.</text>
</comment>
<dbReference type="GO" id="GO:0008654">
    <property type="term" value="P:phospholipid biosynthetic process"/>
    <property type="evidence" value="ECO:0007669"/>
    <property type="project" value="InterPro"/>
</dbReference>
<dbReference type="PROSITE" id="PS00379">
    <property type="entry name" value="CDP_ALCOHOL_P_TRANSF"/>
    <property type="match status" value="1"/>
</dbReference>
<dbReference type="GO" id="GO:0005506">
    <property type="term" value="F:iron ion binding"/>
    <property type="evidence" value="ECO:0007669"/>
    <property type="project" value="InterPro"/>
</dbReference>
<comment type="caution">
    <text evidence="11">The sequence shown here is derived from an EMBL/GenBank/DDBJ whole genome shotgun (WGS) entry which is preliminary data.</text>
</comment>
<dbReference type="SUPFAM" id="SSF48264">
    <property type="entry name" value="Cytochrome P450"/>
    <property type="match status" value="1"/>
</dbReference>
<dbReference type="InterPro" id="IPR017972">
    <property type="entry name" value="Cyt_P450_CS"/>
</dbReference>
<feature type="transmembrane region" description="Helical" evidence="10">
    <location>
        <begin position="296"/>
        <end position="314"/>
    </location>
</feature>
<keyword evidence="3 9" id="KW-0808">Transferase</keyword>
<evidence type="ECO:0000256" key="5">
    <source>
        <dbReference type="ARBA" id="ARBA00023002"/>
    </source>
</evidence>
<keyword evidence="12" id="KW-1185">Reference proteome</keyword>
<feature type="transmembrane region" description="Helical" evidence="10">
    <location>
        <begin position="326"/>
        <end position="345"/>
    </location>
</feature>
<feature type="transmembrane region" description="Helical" evidence="10">
    <location>
        <begin position="89"/>
        <end position="108"/>
    </location>
</feature>
<keyword evidence="5" id="KW-0560">Oxidoreductase</keyword>
<keyword evidence="7" id="KW-0503">Monooxygenase</keyword>
<dbReference type="Gene3D" id="1.20.120.1760">
    <property type="match status" value="1"/>
</dbReference>
<dbReference type="InterPro" id="IPR001128">
    <property type="entry name" value="Cyt_P450"/>
</dbReference>
<dbReference type="EMBL" id="JAUCMV010000001">
    <property type="protein sequence ID" value="KAK0426823.1"/>
    <property type="molecule type" value="Genomic_DNA"/>
</dbReference>
<dbReference type="Gene3D" id="1.10.630.10">
    <property type="entry name" value="Cytochrome P450"/>
    <property type="match status" value="1"/>
</dbReference>
<keyword evidence="8" id="KW-0349">Heme</keyword>
<dbReference type="GO" id="GO:0016020">
    <property type="term" value="C:membrane"/>
    <property type="evidence" value="ECO:0007669"/>
    <property type="project" value="InterPro"/>
</dbReference>
<feature type="transmembrane region" description="Helical" evidence="10">
    <location>
        <begin position="221"/>
        <end position="244"/>
    </location>
</feature>
<dbReference type="CDD" id="cd20617">
    <property type="entry name" value="CYP1_2-like"/>
    <property type="match status" value="1"/>
</dbReference>